<sequence length="34" mass="3537">MMQNSTVTTDRSSTLAGMALSLTMSVIDGDDMVG</sequence>
<protein>
    <submittedName>
        <fullName evidence="1">Os08g0310001 protein</fullName>
    </submittedName>
</protein>
<evidence type="ECO:0000313" key="2">
    <source>
        <dbReference type="Proteomes" id="UP000000763"/>
    </source>
</evidence>
<name>C7J606_ORYSJ</name>
<reference evidence="2" key="2">
    <citation type="journal article" date="2008" name="Nucleic Acids Res.">
        <title>The rice annotation project database (RAP-DB): 2008 update.</title>
        <authorList>
            <consortium name="The rice annotation project (RAP)"/>
        </authorList>
    </citation>
    <scope>GENOME REANNOTATION</scope>
    <source>
        <strain evidence="2">cv. Nipponbare</strain>
    </source>
</reference>
<accession>C7J606</accession>
<reference evidence="1 2" key="1">
    <citation type="journal article" date="2005" name="Nature">
        <title>The map-based sequence of the rice genome.</title>
        <authorList>
            <consortium name="International rice genome sequencing project (IRGSP)"/>
            <person name="Matsumoto T."/>
            <person name="Wu J."/>
            <person name="Kanamori H."/>
            <person name="Katayose Y."/>
            <person name="Fujisawa M."/>
            <person name="Namiki N."/>
            <person name="Mizuno H."/>
            <person name="Yamamoto K."/>
            <person name="Antonio B.A."/>
            <person name="Baba T."/>
            <person name="Sakata K."/>
            <person name="Nagamura Y."/>
            <person name="Aoki H."/>
            <person name="Arikawa K."/>
            <person name="Arita K."/>
            <person name="Bito T."/>
            <person name="Chiden Y."/>
            <person name="Fujitsuka N."/>
            <person name="Fukunaka R."/>
            <person name="Hamada M."/>
            <person name="Harada C."/>
            <person name="Hayashi A."/>
            <person name="Hijishita S."/>
            <person name="Honda M."/>
            <person name="Hosokawa S."/>
            <person name="Ichikawa Y."/>
            <person name="Idonuma A."/>
            <person name="Iijima M."/>
            <person name="Ikeda M."/>
            <person name="Ikeno M."/>
            <person name="Ito K."/>
            <person name="Ito S."/>
            <person name="Ito T."/>
            <person name="Ito Y."/>
            <person name="Ito Y."/>
            <person name="Iwabuchi A."/>
            <person name="Kamiya K."/>
            <person name="Karasawa W."/>
            <person name="Kurita K."/>
            <person name="Katagiri S."/>
            <person name="Kikuta A."/>
            <person name="Kobayashi H."/>
            <person name="Kobayashi N."/>
            <person name="Machita K."/>
            <person name="Maehara T."/>
            <person name="Masukawa M."/>
            <person name="Mizubayashi T."/>
            <person name="Mukai Y."/>
            <person name="Nagasaki H."/>
            <person name="Nagata Y."/>
            <person name="Naito S."/>
            <person name="Nakashima M."/>
            <person name="Nakama Y."/>
            <person name="Nakamichi Y."/>
            <person name="Nakamura M."/>
            <person name="Meguro A."/>
            <person name="Negishi M."/>
            <person name="Ohta I."/>
            <person name="Ohta T."/>
            <person name="Okamoto M."/>
            <person name="Ono N."/>
            <person name="Saji S."/>
            <person name="Sakaguchi M."/>
            <person name="Sakai K."/>
            <person name="Shibata M."/>
            <person name="Shimokawa T."/>
            <person name="Song J."/>
            <person name="Takazaki Y."/>
            <person name="Terasawa K."/>
            <person name="Tsugane M."/>
            <person name="Tsuji K."/>
            <person name="Ueda S."/>
            <person name="Waki K."/>
            <person name="Yamagata H."/>
            <person name="Yamamoto M."/>
            <person name="Yamamoto S."/>
            <person name="Yamane H."/>
            <person name="Yoshiki S."/>
            <person name="Yoshihara R."/>
            <person name="Yukawa K."/>
            <person name="Zhong H."/>
            <person name="Yano M."/>
            <person name="Yuan Q."/>
            <person name="Ouyang S."/>
            <person name="Liu J."/>
            <person name="Jones K.M."/>
            <person name="Gansberger K."/>
            <person name="Moffat K."/>
            <person name="Hill J."/>
            <person name="Bera J."/>
            <person name="Fadrosh D."/>
            <person name="Jin S."/>
            <person name="Johri S."/>
            <person name="Kim M."/>
            <person name="Overton L."/>
            <person name="Reardon M."/>
            <person name="Tsitrin T."/>
            <person name="Vuong H."/>
            <person name="Weaver B."/>
            <person name="Ciecko A."/>
            <person name="Tallon L."/>
            <person name="Jackson J."/>
            <person name="Pai G."/>
            <person name="Aken S.V."/>
            <person name="Utterback T."/>
            <person name="Reidmuller S."/>
            <person name="Feldblyum T."/>
            <person name="Hsiao J."/>
            <person name="Zismann V."/>
            <person name="Iobst S."/>
            <person name="de Vazeille A.R."/>
            <person name="Buell C.R."/>
            <person name="Ying K."/>
            <person name="Li Y."/>
            <person name="Lu T."/>
            <person name="Huang Y."/>
            <person name="Zhao Q."/>
            <person name="Feng Q."/>
            <person name="Zhang L."/>
            <person name="Zhu J."/>
            <person name="Weng Q."/>
            <person name="Mu J."/>
            <person name="Lu Y."/>
            <person name="Fan D."/>
            <person name="Liu Y."/>
            <person name="Guan J."/>
            <person name="Zhang Y."/>
            <person name="Yu S."/>
            <person name="Liu X."/>
            <person name="Zhang Y."/>
            <person name="Hong G."/>
            <person name="Han B."/>
            <person name="Choisne N."/>
            <person name="Demange N."/>
            <person name="Orjeda G."/>
            <person name="Samain S."/>
            <person name="Cattolico L."/>
            <person name="Pelletier E."/>
            <person name="Couloux A."/>
            <person name="Segurens B."/>
            <person name="Wincker P."/>
            <person name="D'Hont A."/>
            <person name="Scarpelli C."/>
            <person name="Weissenbach J."/>
            <person name="Salanoubat M."/>
            <person name="Quetier F."/>
            <person name="Yu Y."/>
            <person name="Kim H.R."/>
            <person name="Rambo T."/>
            <person name="Currie J."/>
            <person name="Collura K."/>
            <person name="Luo M."/>
            <person name="Yang T."/>
            <person name="Ammiraju J.S.S."/>
            <person name="Engler F."/>
            <person name="Soderlund C."/>
            <person name="Wing R.A."/>
            <person name="Palmer L.E."/>
            <person name="de la Bastide M."/>
            <person name="Spiegel L."/>
            <person name="Nascimento L."/>
            <person name="Zutavern T."/>
            <person name="O'Shaughnessy A."/>
            <person name="Dike S."/>
            <person name="Dedhia N."/>
            <person name="Preston R."/>
            <person name="Balija V."/>
            <person name="McCombie W.R."/>
            <person name="Chow T."/>
            <person name="Chen H."/>
            <person name="Chung M."/>
            <person name="Chen C."/>
            <person name="Shaw J."/>
            <person name="Wu H."/>
            <person name="Hsiao K."/>
            <person name="Chao Y."/>
            <person name="Chu M."/>
            <person name="Cheng C."/>
            <person name="Hour A."/>
            <person name="Lee P."/>
            <person name="Lin S."/>
            <person name="Lin Y."/>
            <person name="Liou J."/>
            <person name="Liu S."/>
            <person name="Hsing Y."/>
            <person name="Raghuvanshi S."/>
            <person name="Mohanty A."/>
            <person name="Bharti A.K."/>
            <person name="Gaur A."/>
            <person name="Gupta V."/>
            <person name="Kumar D."/>
            <person name="Ravi V."/>
            <person name="Vij S."/>
            <person name="Kapur A."/>
            <person name="Khurana P."/>
            <person name="Khurana P."/>
            <person name="Khurana J.P."/>
            <person name="Tyagi A.K."/>
            <person name="Gaikwad K."/>
            <person name="Singh A."/>
            <person name="Dalal V."/>
            <person name="Srivastava S."/>
            <person name="Dixit A."/>
            <person name="Pal A.K."/>
            <person name="Ghazi I.A."/>
            <person name="Yadav M."/>
            <person name="Pandit A."/>
            <person name="Bhargava A."/>
            <person name="Sureshbabu K."/>
            <person name="Batra K."/>
            <person name="Sharma T.R."/>
            <person name="Mohapatra T."/>
            <person name="Singh N.K."/>
            <person name="Messing J."/>
            <person name="Nelson A.B."/>
            <person name="Fuks G."/>
            <person name="Kavchok S."/>
            <person name="Keizer G."/>
            <person name="Linton E."/>
            <person name="Llaca V."/>
            <person name="Song R."/>
            <person name="Tanyolac B."/>
            <person name="Young S."/>
            <person name="Ho-Il K."/>
            <person name="Hahn J.H."/>
            <person name="Sangsakoo G."/>
            <person name="Vanavichit A."/>
            <person name="de Mattos Luiz.A.T."/>
            <person name="Zimmer P.D."/>
            <person name="Malone G."/>
            <person name="Dellagostin O."/>
            <person name="de Oliveira A.C."/>
            <person name="Bevan M."/>
            <person name="Bancroft I."/>
            <person name="Minx P."/>
            <person name="Cordum H."/>
            <person name="Wilson R."/>
            <person name="Cheng Z."/>
            <person name="Jin W."/>
            <person name="Jiang J."/>
            <person name="Leong S.A."/>
            <person name="Iwama H."/>
            <person name="Gojobori T."/>
            <person name="Itoh T."/>
            <person name="Niimura Y."/>
            <person name="Fujii Y."/>
            <person name="Habara T."/>
            <person name="Sakai H."/>
            <person name="Sato Y."/>
            <person name="Wilson G."/>
            <person name="Kumar K."/>
            <person name="McCouch S."/>
            <person name="Juretic N."/>
            <person name="Hoen D."/>
            <person name="Wright S."/>
            <person name="Bruskiewich R."/>
            <person name="Bureau T."/>
            <person name="Miyao A."/>
            <person name="Hirochika H."/>
            <person name="Nishikawa T."/>
            <person name="Kadowaki K."/>
            <person name="Sugiura M."/>
            <person name="Burr B."/>
            <person name="Sasaki T."/>
        </authorList>
    </citation>
    <scope>NUCLEOTIDE SEQUENCE [LARGE SCALE GENOMIC DNA]</scope>
    <source>
        <strain evidence="2">cv. Nipponbare</strain>
    </source>
</reference>
<organism evidence="1 2">
    <name type="scientific">Oryza sativa subsp. japonica</name>
    <name type="common">Rice</name>
    <dbReference type="NCBI Taxonomy" id="39947"/>
    <lineage>
        <taxon>Eukaryota</taxon>
        <taxon>Viridiplantae</taxon>
        <taxon>Streptophyta</taxon>
        <taxon>Embryophyta</taxon>
        <taxon>Tracheophyta</taxon>
        <taxon>Spermatophyta</taxon>
        <taxon>Magnoliopsida</taxon>
        <taxon>Liliopsida</taxon>
        <taxon>Poales</taxon>
        <taxon>Poaceae</taxon>
        <taxon>BOP clade</taxon>
        <taxon>Oryzoideae</taxon>
        <taxon>Oryzeae</taxon>
        <taxon>Oryzinae</taxon>
        <taxon>Oryza</taxon>
        <taxon>Oryza sativa</taxon>
    </lineage>
</organism>
<dbReference type="EMBL" id="AP008214">
    <property type="protein sequence ID" value="BAH94241.1"/>
    <property type="molecule type" value="Genomic_DNA"/>
</dbReference>
<gene>
    <name evidence="1" type="ordered locus">Os08g0310001</name>
</gene>
<proteinExistence type="predicted"/>
<dbReference type="AlphaFoldDB" id="C7J606"/>
<evidence type="ECO:0000313" key="1">
    <source>
        <dbReference type="EMBL" id="BAH94241.1"/>
    </source>
</evidence>
<dbReference type="KEGG" id="dosa:Os08g0310001"/>
<dbReference type="Proteomes" id="UP000000763">
    <property type="component" value="Chromosome 8"/>
</dbReference>